<dbReference type="RefSeq" id="WP_203829673.1">
    <property type="nucleotide sequence ID" value="NZ_BAAATY010000046.1"/>
</dbReference>
<evidence type="ECO:0000313" key="2">
    <source>
        <dbReference type="EMBL" id="GIE71893.1"/>
    </source>
</evidence>
<name>A0ABQ4BMI6_9ACTN</name>
<dbReference type="Proteomes" id="UP000624709">
    <property type="component" value="Unassembled WGS sequence"/>
</dbReference>
<dbReference type="EMBL" id="BOMS01000134">
    <property type="protein sequence ID" value="GIE71893.1"/>
    <property type="molecule type" value="Genomic_DNA"/>
</dbReference>
<evidence type="ECO:0000313" key="3">
    <source>
        <dbReference type="Proteomes" id="UP000624709"/>
    </source>
</evidence>
<comment type="caution">
    <text evidence="2">The sequence shown here is derived from an EMBL/GenBank/DDBJ whole genome shotgun (WGS) entry which is preliminary data.</text>
</comment>
<reference evidence="2 3" key="1">
    <citation type="submission" date="2021-01" db="EMBL/GenBank/DDBJ databases">
        <title>Whole genome shotgun sequence of Actinoplanes palleronii NBRC 14916.</title>
        <authorList>
            <person name="Komaki H."/>
            <person name="Tamura T."/>
        </authorList>
    </citation>
    <scope>NUCLEOTIDE SEQUENCE [LARGE SCALE GENOMIC DNA]</scope>
    <source>
        <strain evidence="2 3">NBRC 14916</strain>
    </source>
</reference>
<accession>A0ABQ4BMI6</accession>
<sequence length="72" mass="8054">MDLRANMYANPTELPPYLTGDTRFSSPSGSGTSRQFVASPTGTIYMASGNYDGSWYENLEEVLAEEIVRQRR</sequence>
<feature type="compositionally biased region" description="Polar residues" evidence="1">
    <location>
        <begin position="22"/>
        <end position="36"/>
    </location>
</feature>
<evidence type="ECO:0000256" key="1">
    <source>
        <dbReference type="SAM" id="MobiDB-lite"/>
    </source>
</evidence>
<proteinExistence type="predicted"/>
<keyword evidence="3" id="KW-1185">Reference proteome</keyword>
<organism evidence="2 3">
    <name type="scientific">Actinoplanes palleronii</name>
    <dbReference type="NCBI Taxonomy" id="113570"/>
    <lineage>
        <taxon>Bacteria</taxon>
        <taxon>Bacillati</taxon>
        <taxon>Actinomycetota</taxon>
        <taxon>Actinomycetes</taxon>
        <taxon>Micromonosporales</taxon>
        <taxon>Micromonosporaceae</taxon>
        <taxon>Actinoplanes</taxon>
    </lineage>
</organism>
<gene>
    <name evidence="2" type="ORF">Apa02nite_080010</name>
</gene>
<protein>
    <submittedName>
        <fullName evidence="2">Uncharacterized protein</fullName>
    </submittedName>
</protein>
<feature type="region of interest" description="Disordered" evidence="1">
    <location>
        <begin position="1"/>
        <end position="36"/>
    </location>
</feature>